<reference evidence="1" key="1">
    <citation type="journal article" date="2021" name="Environ. Microbiol.">
        <title>Gene family expansions and transcriptome signatures uncover fungal adaptations to wood decay.</title>
        <authorList>
            <person name="Hage H."/>
            <person name="Miyauchi S."/>
            <person name="Viragh M."/>
            <person name="Drula E."/>
            <person name="Min B."/>
            <person name="Chaduli D."/>
            <person name="Navarro D."/>
            <person name="Favel A."/>
            <person name="Norest M."/>
            <person name="Lesage-Meessen L."/>
            <person name="Balint B."/>
            <person name="Merenyi Z."/>
            <person name="de Eugenio L."/>
            <person name="Morin E."/>
            <person name="Martinez A.T."/>
            <person name="Baldrian P."/>
            <person name="Stursova M."/>
            <person name="Martinez M.J."/>
            <person name="Novotny C."/>
            <person name="Magnuson J.K."/>
            <person name="Spatafora J.W."/>
            <person name="Maurice S."/>
            <person name="Pangilinan J."/>
            <person name="Andreopoulos W."/>
            <person name="LaButti K."/>
            <person name="Hundley H."/>
            <person name="Na H."/>
            <person name="Kuo A."/>
            <person name="Barry K."/>
            <person name="Lipzen A."/>
            <person name="Henrissat B."/>
            <person name="Riley R."/>
            <person name="Ahrendt S."/>
            <person name="Nagy L.G."/>
            <person name="Grigoriev I.V."/>
            <person name="Martin F."/>
            <person name="Rosso M.N."/>
        </authorList>
    </citation>
    <scope>NUCLEOTIDE SEQUENCE</scope>
    <source>
        <strain evidence="1">CBS 384.51</strain>
    </source>
</reference>
<dbReference type="Proteomes" id="UP001055072">
    <property type="component" value="Unassembled WGS sequence"/>
</dbReference>
<organism evidence="1 2">
    <name type="scientific">Irpex rosettiformis</name>
    <dbReference type="NCBI Taxonomy" id="378272"/>
    <lineage>
        <taxon>Eukaryota</taxon>
        <taxon>Fungi</taxon>
        <taxon>Dikarya</taxon>
        <taxon>Basidiomycota</taxon>
        <taxon>Agaricomycotina</taxon>
        <taxon>Agaricomycetes</taxon>
        <taxon>Polyporales</taxon>
        <taxon>Irpicaceae</taxon>
        <taxon>Irpex</taxon>
    </lineage>
</organism>
<accession>A0ACB8U857</accession>
<comment type="caution">
    <text evidence="1">The sequence shown here is derived from an EMBL/GenBank/DDBJ whole genome shotgun (WGS) entry which is preliminary data.</text>
</comment>
<dbReference type="EMBL" id="MU274907">
    <property type="protein sequence ID" value="KAI0090492.1"/>
    <property type="molecule type" value="Genomic_DNA"/>
</dbReference>
<name>A0ACB8U857_9APHY</name>
<protein>
    <submittedName>
        <fullName evidence="1">Uncharacterized protein</fullName>
    </submittedName>
</protein>
<sequence length="82" mass="9607">MLIPLRRSTLVTYFLLADLMVSRPARTKPMKYFHRPSHLSLPTPRRTHLQPVARSPFPILLRLRPHQEILNLVVTPRLPKHA</sequence>
<keyword evidence="2" id="KW-1185">Reference proteome</keyword>
<evidence type="ECO:0000313" key="2">
    <source>
        <dbReference type="Proteomes" id="UP001055072"/>
    </source>
</evidence>
<gene>
    <name evidence="1" type="ORF">BDY19DRAFT_935415</name>
</gene>
<evidence type="ECO:0000313" key="1">
    <source>
        <dbReference type="EMBL" id="KAI0090492.1"/>
    </source>
</evidence>
<proteinExistence type="predicted"/>